<dbReference type="InterPro" id="IPR051922">
    <property type="entry name" value="Bact_Sporulation_Assoc"/>
</dbReference>
<name>A0ABS6EF48_9CLOT</name>
<evidence type="ECO:0000313" key="2">
    <source>
        <dbReference type="Proteomes" id="UP000726170"/>
    </source>
</evidence>
<dbReference type="Proteomes" id="UP000726170">
    <property type="component" value="Unassembled WGS sequence"/>
</dbReference>
<dbReference type="PANTHER" id="PTHR30032:SF8">
    <property type="entry name" value="GERMINATION-SPECIFIC N-ACETYLMURAMOYL-L-ALANINE AMIDASE"/>
    <property type="match status" value="1"/>
</dbReference>
<gene>
    <name evidence="1" type="ORF">KQI86_02100</name>
</gene>
<accession>A0ABS6EF48</accession>
<dbReference type="InterPro" id="IPR007253">
    <property type="entry name" value="Cell_wall-bd_2"/>
</dbReference>
<keyword evidence="2" id="KW-1185">Reference proteome</keyword>
<evidence type="ECO:0000313" key="1">
    <source>
        <dbReference type="EMBL" id="MBU5483100.1"/>
    </source>
</evidence>
<protein>
    <submittedName>
        <fullName evidence="1">Cell wall-binding repeat-containing protein</fullName>
    </submittedName>
</protein>
<organism evidence="1 2">
    <name type="scientific">Clostridium mobile</name>
    <dbReference type="NCBI Taxonomy" id="2841512"/>
    <lineage>
        <taxon>Bacteria</taxon>
        <taxon>Bacillati</taxon>
        <taxon>Bacillota</taxon>
        <taxon>Clostridia</taxon>
        <taxon>Eubacteriales</taxon>
        <taxon>Clostridiaceae</taxon>
        <taxon>Clostridium</taxon>
    </lineage>
</organism>
<sequence length="483" mass="53529">MDRYKTSASISNKFNDETTNNVIVASGKNFPDALAGSVLSKKLNAPILLVGNTSNERKDSIEYINSHLDKNGTVYILGGQGSVNEEFINNMKSQGYKNFVRLGGKDRFDTNKHIVNFMNVEKHTPVVVVNAYGFADALSVSSIAASKGYPIIMTSNSSLSPEGKSMIKNIEPSEVYIIGGHASVGDKVISEIKTLIPSLDNSKIIKLAGADRYDTSLKVCNRFNLDTDTAILANGSNFPDALSGSALAAKFDAPIILTNGQDITKQREFLNDRSYKNIFLLGGSGSIDFLVEYSLKGKENTTKEERDYINKLIEYCDKYTSENTSASNDIVNLFNSISLEEVFGKLEDPNTFIEALEQLINIYNDCIISLEDYKEKLVNIKNEISTLGNLNGLETFSLEYINVIDIEIKNVDKVIKMTSDCKYYFRSLKSAMESGDLNKIEKALKDLENMDIDAVNELTKLESVQIGINKLKDKLVNIKNMIN</sequence>
<dbReference type="Pfam" id="PF04122">
    <property type="entry name" value="CW_binding_2"/>
    <property type="match status" value="3"/>
</dbReference>
<proteinExistence type="predicted"/>
<dbReference type="PANTHER" id="PTHR30032">
    <property type="entry name" value="N-ACETYLMURAMOYL-L-ALANINE AMIDASE-RELATED"/>
    <property type="match status" value="1"/>
</dbReference>
<comment type="caution">
    <text evidence="1">The sequence shown here is derived from an EMBL/GenBank/DDBJ whole genome shotgun (WGS) entry which is preliminary data.</text>
</comment>
<reference evidence="1 2" key="1">
    <citation type="submission" date="2021-06" db="EMBL/GenBank/DDBJ databases">
        <authorList>
            <person name="Sun Q."/>
            <person name="Li D."/>
        </authorList>
    </citation>
    <scope>NUCLEOTIDE SEQUENCE [LARGE SCALE GENOMIC DNA]</scope>
    <source>
        <strain evidence="1 2">MSJ-11</strain>
    </source>
</reference>
<dbReference type="EMBL" id="JAHLQF010000001">
    <property type="protein sequence ID" value="MBU5483100.1"/>
    <property type="molecule type" value="Genomic_DNA"/>
</dbReference>